<feature type="compositionally biased region" description="Polar residues" evidence="1">
    <location>
        <begin position="570"/>
        <end position="579"/>
    </location>
</feature>
<feature type="compositionally biased region" description="Polar residues" evidence="1">
    <location>
        <begin position="162"/>
        <end position="179"/>
    </location>
</feature>
<keyword evidence="3" id="KW-1185">Reference proteome</keyword>
<feature type="compositionally biased region" description="Polar residues" evidence="1">
    <location>
        <begin position="968"/>
        <end position="984"/>
    </location>
</feature>
<feature type="non-terminal residue" evidence="2">
    <location>
        <position position="1"/>
    </location>
</feature>
<proteinExistence type="predicted"/>
<feature type="region of interest" description="Disordered" evidence="1">
    <location>
        <begin position="946"/>
        <end position="1025"/>
    </location>
</feature>
<feature type="region of interest" description="Disordered" evidence="1">
    <location>
        <begin position="599"/>
        <end position="624"/>
    </location>
</feature>
<dbReference type="Proteomes" id="UP000789405">
    <property type="component" value="Unassembled WGS sequence"/>
</dbReference>
<feature type="region of interest" description="Disordered" evidence="1">
    <location>
        <begin position="554"/>
        <end position="581"/>
    </location>
</feature>
<feature type="compositionally biased region" description="Basic residues" evidence="1">
    <location>
        <begin position="878"/>
        <end position="887"/>
    </location>
</feature>
<feature type="region of interest" description="Disordered" evidence="1">
    <location>
        <begin position="768"/>
        <end position="920"/>
    </location>
</feature>
<dbReference type="EMBL" id="CAJVPY010015496">
    <property type="protein sequence ID" value="CAG8752119.1"/>
    <property type="molecule type" value="Genomic_DNA"/>
</dbReference>
<evidence type="ECO:0000313" key="3">
    <source>
        <dbReference type="Proteomes" id="UP000789405"/>
    </source>
</evidence>
<sequence length="1252" mass="139019">RSPLSNLVELHEDDSILDFPISSTSPNSVNTLSSTSPIITNDANQEISNARKFYGTNVTSGYYPIQQGSIRDPSKNITNNLSYSNVNNINPIDDSQDATVDPLNTDSMSNNQKIVEDFNDQNVFNSKDIRRQSGILENPTKDRPHPPRTRPPSLSPIKLSNKLHTNNTQHTNSSDNSQLDIISRDSFQSLSPMISTLSPKQLSPTFNTFNISDDDNDIHSLSRSPLDRLSDGLLRLSQSSAGKSLITPINSPENENSPIHLSRESLMTEGSNNYQNSDANTIYVPSTTSIYHADYNDYDNYEEFQGESLINKQSHISSNQLTHPNSMSSNNSFSDRDSSSIAQSPQSPQTTNSVNSSISLNTLSNDKVEQQSNDANVRIGYAKQQAAPLYTTDGNYAKPIMIQLGGKASTSSQKTNAAFELPVKRTLRTVAPPKPQPPPLSLTDTLIASGQSDIAHQVMVMRRVQNANENLNIQSSNSPRKWPKSSKNNTIKTISSPQLVSTSSNIKAVPIVTLGNEEEGKNTTRFRRKFSLRETDTGFGKSLKKIKDAFTNDNNEASKSSLFGGKKQKSGPSPNSSVDNLPRKFVSEENLNQKFNNAEKKGFDLGKRRAYSTRENRPNEALRRDIQENIATENLYNKYPGSDSDIIEEPVVSRGNEPKKPMTGPMFDIDALRRHAEMVSRYSSNKREQSTSSSLSSQLARTESMSSSLDKKSSKDNILESIQDTITTNDEQEMNTTKLVSEISNSDTNLQISPSVQSIQSENNKLLTNEPESIPSSPPPSPYSPVSLISPFSDAPSGRGSPPPISPRNPLRNSNYEKRLQKKTIIKRNNSTGSSFSSASDDKQDSRDSGTSSKFIDHLQVPTTYPSPNNETDDNNSKKKSRGKVIRRTIIITKPFLPPLPEDLSPQTNSSTPPSPGNVKFVSLVNRRLTKKKIIHLASDGRKWLLSKRGKDNNNSNDQNSKEKAARISQQSSVNTYDTNSVMNSPYGIPIPPIPAPHRQSISSKRTSKSSTYSSNSKYRKSIGAKSNYSGYGESLYDCYNYSDNEAADDEEENESKRYKQDTDIIDPTQWSTIKDREFGDEDFILSNGNIDGNNELLEHQHVEVLEMSDDEDTYPQTLPLDLEKDNGDLDDNLLEKPDIRSSHLDYYYDTNFPSPLHVPGVMPRKKSFETDENFIPSTSIYFANDIPLPKLLGEMTKGLGGMNLNNEDNNHYAYGEEIESGGTGIVTGMTVEEHLDQVMRALGVDEKETLY</sequence>
<dbReference type="OrthoDB" id="2407028at2759"/>
<accession>A0A9N9IVX7</accession>
<evidence type="ECO:0000313" key="2">
    <source>
        <dbReference type="EMBL" id="CAG8752119.1"/>
    </source>
</evidence>
<feature type="region of interest" description="Disordered" evidence="1">
    <location>
        <begin position="679"/>
        <end position="716"/>
    </location>
</feature>
<feature type="compositionally biased region" description="Low complexity" evidence="1">
    <location>
        <begin position="690"/>
        <end position="708"/>
    </location>
</feature>
<feature type="region of interest" description="Disordered" evidence="1">
    <location>
        <begin position="318"/>
        <end position="357"/>
    </location>
</feature>
<organism evidence="2 3">
    <name type="scientific">Dentiscutata erythropus</name>
    <dbReference type="NCBI Taxonomy" id="1348616"/>
    <lineage>
        <taxon>Eukaryota</taxon>
        <taxon>Fungi</taxon>
        <taxon>Fungi incertae sedis</taxon>
        <taxon>Mucoromycota</taxon>
        <taxon>Glomeromycotina</taxon>
        <taxon>Glomeromycetes</taxon>
        <taxon>Diversisporales</taxon>
        <taxon>Gigasporaceae</taxon>
        <taxon>Dentiscutata</taxon>
    </lineage>
</organism>
<feature type="compositionally biased region" description="Polar residues" evidence="1">
    <location>
        <begin position="102"/>
        <end position="113"/>
    </location>
</feature>
<feature type="region of interest" description="Disordered" evidence="1">
    <location>
        <begin position="88"/>
        <end position="179"/>
    </location>
</feature>
<evidence type="ECO:0000256" key="1">
    <source>
        <dbReference type="SAM" id="MobiDB-lite"/>
    </source>
</evidence>
<dbReference type="AlphaFoldDB" id="A0A9N9IVX7"/>
<gene>
    <name evidence="2" type="ORF">DERYTH_LOCUS16998</name>
</gene>
<comment type="caution">
    <text evidence="2">The sequence shown here is derived from an EMBL/GenBank/DDBJ whole genome shotgun (WGS) entry which is preliminary data.</text>
</comment>
<feature type="compositionally biased region" description="Low complexity" evidence="1">
    <location>
        <begin position="784"/>
        <end position="800"/>
    </location>
</feature>
<protein>
    <submittedName>
        <fullName evidence="2">7723_t:CDS:1</fullName>
    </submittedName>
</protein>
<feature type="compositionally biased region" description="Low complexity" evidence="1">
    <location>
        <begin position="325"/>
        <end position="349"/>
    </location>
</feature>
<reference evidence="2" key="1">
    <citation type="submission" date="2021-06" db="EMBL/GenBank/DDBJ databases">
        <authorList>
            <person name="Kallberg Y."/>
            <person name="Tangrot J."/>
            <person name="Rosling A."/>
        </authorList>
    </citation>
    <scope>NUCLEOTIDE SEQUENCE</scope>
    <source>
        <strain evidence="2">MA453B</strain>
    </source>
</reference>
<feature type="compositionally biased region" description="Low complexity" evidence="1">
    <location>
        <begin position="1001"/>
        <end position="1017"/>
    </location>
</feature>
<feature type="compositionally biased region" description="Polar residues" evidence="1">
    <location>
        <begin position="861"/>
        <end position="870"/>
    </location>
</feature>
<name>A0A9N9IVX7_9GLOM</name>